<comment type="caution">
    <text evidence="1">The sequence shown here is derived from an EMBL/GenBank/DDBJ whole genome shotgun (WGS) entry which is preliminary data.</text>
</comment>
<dbReference type="InterPro" id="IPR014923">
    <property type="entry name" value="DUF1802"/>
</dbReference>
<evidence type="ECO:0008006" key="3">
    <source>
        <dbReference type="Google" id="ProtNLM"/>
    </source>
</evidence>
<protein>
    <recommendedName>
        <fullName evidence="3">DUF1802 family protein</fullName>
    </recommendedName>
</protein>
<dbReference type="AlphaFoldDB" id="A0A150GHR0"/>
<evidence type="ECO:0000313" key="1">
    <source>
        <dbReference type="EMBL" id="KXZ49323.1"/>
    </source>
</evidence>
<proteinExistence type="predicted"/>
<reference evidence="2" key="1">
    <citation type="journal article" date="2016" name="Nat. Commun.">
        <title>The Gonium pectorale genome demonstrates co-option of cell cycle regulation during the evolution of multicellularity.</title>
        <authorList>
            <person name="Hanschen E.R."/>
            <person name="Marriage T.N."/>
            <person name="Ferris P.J."/>
            <person name="Hamaji T."/>
            <person name="Toyoda A."/>
            <person name="Fujiyama A."/>
            <person name="Neme R."/>
            <person name="Noguchi H."/>
            <person name="Minakuchi Y."/>
            <person name="Suzuki M."/>
            <person name="Kawai-Toyooka H."/>
            <person name="Smith D.R."/>
            <person name="Sparks H."/>
            <person name="Anderson J."/>
            <person name="Bakaric R."/>
            <person name="Luria V."/>
            <person name="Karger A."/>
            <person name="Kirschner M.W."/>
            <person name="Durand P.M."/>
            <person name="Michod R.E."/>
            <person name="Nozaki H."/>
            <person name="Olson B.J."/>
        </authorList>
    </citation>
    <scope>NUCLEOTIDE SEQUENCE [LARGE SCALE GENOMIC DNA]</scope>
    <source>
        <strain evidence="2">NIES-2863</strain>
    </source>
</reference>
<gene>
    <name evidence="1" type="ORF">GPECTOR_22g917</name>
</gene>
<sequence length="230" mass="25728">MHQRSARRRDVAHRLSAASLDAPAAPLPAAGVRVTKALKEWAPTVEAIGQGEQTILFRKGGIKEPTFKPEATTFLLFPTAFHTDQQLLKPGVAERYAQALRLDPKAEPVLQLPYVAQVTGAWTTFDPSVLPALHDFHVWTEQFIETRLKWRAKQPITVLELRAWRLRQPLDLATAESMFGCFSWVDLADHNLSDLMAGAQPVIGDADYAERQRRLRAALAQVPTEPLHLD</sequence>
<dbReference type="EMBL" id="LSYV01000023">
    <property type="protein sequence ID" value="KXZ49323.1"/>
    <property type="molecule type" value="Genomic_DNA"/>
</dbReference>
<dbReference type="Proteomes" id="UP000075714">
    <property type="component" value="Unassembled WGS sequence"/>
</dbReference>
<dbReference type="OrthoDB" id="567563at2759"/>
<dbReference type="Pfam" id="PF08819">
    <property type="entry name" value="DUF1802"/>
    <property type="match status" value="1"/>
</dbReference>
<evidence type="ECO:0000313" key="2">
    <source>
        <dbReference type="Proteomes" id="UP000075714"/>
    </source>
</evidence>
<organism evidence="1 2">
    <name type="scientific">Gonium pectorale</name>
    <name type="common">Green alga</name>
    <dbReference type="NCBI Taxonomy" id="33097"/>
    <lineage>
        <taxon>Eukaryota</taxon>
        <taxon>Viridiplantae</taxon>
        <taxon>Chlorophyta</taxon>
        <taxon>core chlorophytes</taxon>
        <taxon>Chlorophyceae</taxon>
        <taxon>CS clade</taxon>
        <taxon>Chlamydomonadales</taxon>
        <taxon>Volvocaceae</taxon>
        <taxon>Gonium</taxon>
    </lineage>
</organism>
<keyword evidence="2" id="KW-1185">Reference proteome</keyword>
<accession>A0A150GHR0</accession>
<name>A0A150GHR0_GONPE</name>